<evidence type="ECO:0000256" key="2">
    <source>
        <dbReference type="ARBA" id="ARBA00022676"/>
    </source>
</evidence>
<comment type="caution">
    <text evidence="4">The sequence shown here is derived from an EMBL/GenBank/DDBJ whole genome shotgun (WGS) entry which is preliminary data.</text>
</comment>
<gene>
    <name evidence="4" type="ORF">DFJ68_3294</name>
</gene>
<proteinExistence type="inferred from homology"/>
<dbReference type="SUPFAM" id="SSF53448">
    <property type="entry name" value="Nucleotide-diphospho-sugar transferases"/>
    <property type="match status" value="1"/>
</dbReference>
<name>A0A495Y3H8_9MICO</name>
<keyword evidence="5" id="KW-1185">Reference proteome</keyword>
<keyword evidence="2" id="KW-0328">Glycosyltransferase</keyword>
<protein>
    <submittedName>
        <fullName evidence="4">Cellulose synthase/poly-beta-1,6-N-acetylglucosamine synthase-like glycosyltransferase</fullName>
    </submittedName>
</protein>
<sequence>MSVLALIPAHDEAANIAATVASLLGQTTPPDRVVVVADNCTDDTAAVADSAGATVFTTVGNTDRKAGALNQALGSMTDLPEHVLVMDADTTLAPRFVEAAVQRLGTDAGIAAIGGIFQGPQPTSLVETAQANEYARYARELGRTGRVMVLSGTATVFRRTTIEAVRAARGTTLPGIRGDFYRTNALTEDNEITLAVKTLGLTVESPRECVSTTELMPGFGPLHRQRLRWYRGAMEDLLTYGFTTATRRYWGQQAMLALGTLMMSLYLLLTVQGAVTGTLGLSPWWMLLGAVFWAEKLVTAWGAGPRGRLLAALLVPELVYDLFLQATLVRALLQTVRRREAVWHHDTSLTPLTTQGA</sequence>
<dbReference type="Proteomes" id="UP000278440">
    <property type="component" value="Unassembled WGS sequence"/>
</dbReference>
<organism evidence="4 5">
    <name type="scientific">Terracoccus luteus</name>
    <dbReference type="NCBI Taxonomy" id="53356"/>
    <lineage>
        <taxon>Bacteria</taxon>
        <taxon>Bacillati</taxon>
        <taxon>Actinomycetota</taxon>
        <taxon>Actinomycetes</taxon>
        <taxon>Micrococcales</taxon>
        <taxon>Intrasporangiaceae</taxon>
        <taxon>Terracoccus</taxon>
    </lineage>
</organism>
<evidence type="ECO:0000313" key="5">
    <source>
        <dbReference type="Proteomes" id="UP000278440"/>
    </source>
</evidence>
<dbReference type="CDD" id="cd06423">
    <property type="entry name" value="CESA_like"/>
    <property type="match status" value="1"/>
</dbReference>
<evidence type="ECO:0000256" key="3">
    <source>
        <dbReference type="ARBA" id="ARBA00022679"/>
    </source>
</evidence>
<dbReference type="PANTHER" id="PTHR43630">
    <property type="entry name" value="POLY-BETA-1,6-N-ACETYL-D-GLUCOSAMINE SYNTHASE"/>
    <property type="match status" value="1"/>
</dbReference>
<evidence type="ECO:0000256" key="1">
    <source>
        <dbReference type="ARBA" id="ARBA00006739"/>
    </source>
</evidence>
<dbReference type="AlphaFoldDB" id="A0A495Y3H8"/>
<dbReference type="EMBL" id="RBXT01000001">
    <property type="protein sequence ID" value="RKT79816.1"/>
    <property type="molecule type" value="Genomic_DNA"/>
</dbReference>
<comment type="similarity">
    <text evidence="1">Belongs to the glycosyltransferase 2 family.</text>
</comment>
<dbReference type="PANTHER" id="PTHR43630:SF1">
    <property type="entry name" value="POLY-BETA-1,6-N-ACETYL-D-GLUCOSAMINE SYNTHASE"/>
    <property type="match status" value="1"/>
</dbReference>
<accession>A0A495Y3H8</accession>
<dbReference type="Pfam" id="PF13641">
    <property type="entry name" value="Glyco_tranf_2_3"/>
    <property type="match status" value="1"/>
</dbReference>
<evidence type="ECO:0000313" key="4">
    <source>
        <dbReference type="EMBL" id="RKT79816.1"/>
    </source>
</evidence>
<dbReference type="Gene3D" id="3.90.550.10">
    <property type="entry name" value="Spore Coat Polysaccharide Biosynthesis Protein SpsA, Chain A"/>
    <property type="match status" value="1"/>
</dbReference>
<reference evidence="4 5" key="1">
    <citation type="submission" date="2018-10" db="EMBL/GenBank/DDBJ databases">
        <title>Sequencing the genomes of 1000 actinobacteria strains.</title>
        <authorList>
            <person name="Klenk H.-P."/>
        </authorList>
    </citation>
    <scope>NUCLEOTIDE SEQUENCE [LARGE SCALE GENOMIC DNA]</scope>
    <source>
        <strain evidence="4 5">DSM 44267</strain>
    </source>
</reference>
<dbReference type="InterPro" id="IPR029044">
    <property type="entry name" value="Nucleotide-diphossugar_trans"/>
</dbReference>
<keyword evidence="3 4" id="KW-0808">Transferase</keyword>
<dbReference type="GO" id="GO:0016757">
    <property type="term" value="F:glycosyltransferase activity"/>
    <property type="evidence" value="ECO:0007669"/>
    <property type="project" value="UniProtKB-KW"/>
</dbReference>
<dbReference type="RefSeq" id="WP_170165803.1">
    <property type="nucleotide sequence ID" value="NZ_RBXT01000001.1"/>
</dbReference>